<dbReference type="AlphaFoldDB" id="A0A8I0K252"/>
<dbReference type="Proteomes" id="UP000620591">
    <property type="component" value="Unassembled WGS sequence"/>
</dbReference>
<evidence type="ECO:0000313" key="5">
    <source>
        <dbReference type="Proteomes" id="UP000620591"/>
    </source>
</evidence>
<name>A0A8I0K252_9ACTN</name>
<feature type="transmembrane region" description="Helical" evidence="1">
    <location>
        <begin position="161"/>
        <end position="179"/>
    </location>
</feature>
<proteinExistence type="predicted"/>
<feature type="transmembrane region" description="Helical" evidence="1">
    <location>
        <begin position="131"/>
        <end position="149"/>
    </location>
</feature>
<evidence type="ECO:0000313" key="2">
    <source>
        <dbReference type="EMBL" id="MBC9225774.1"/>
    </source>
</evidence>
<accession>A0A8I0K252</accession>
<feature type="transmembrane region" description="Helical" evidence="1">
    <location>
        <begin position="47"/>
        <end position="69"/>
    </location>
</feature>
<feature type="transmembrane region" description="Helical" evidence="1">
    <location>
        <begin position="15"/>
        <end position="35"/>
    </location>
</feature>
<reference evidence="2" key="1">
    <citation type="submission" date="2020-09" db="EMBL/GenBank/DDBJ databases">
        <title>Novel species in genus Aeromicrobium.</title>
        <authorList>
            <person name="Zhang G."/>
        </authorList>
    </citation>
    <scope>NUCLEOTIDE SEQUENCE</scope>
    <source>
        <strain evidence="3">Zg-629</strain>
        <strain evidence="4">zg-629</strain>
        <strain evidence="2">Zg-636</strain>
    </source>
</reference>
<keyword evidence="4" id="KW-1185">Reference proteome</keyword>
<dbReference type="EMBL" id="CP060587">
    <property type="protein sequence ID" value="QNL95166.1"/>
    <property type="molecule type" value="Genomic_DNA"/>
</dbReference>
<evidence type="ECO:0000313" key="4">
    <source>
        <dbReference type="Proteomes" id="UP000515871"/>
    </source>
</evidence>
<keyword evidence="1" id="KW-1133">Transmembrane helix</keyword>
<gene>
    <name evidence="3" type="ORF">H9L21_04290</name>
    <name evidence="2" type="ORF">IBG24_05545</name>
</gene>
<dbReference type="RefSeq" id="WP_154595544.1">
    <property type="nucleotide sequence ID" value="NZ_CP060587.1"/>
</dbReference>
<keyword evidence="1" id="KW-0812">Transmembrane</keyword>
<dbReference type="Pfam" id="PF22765">
    <property type="entry name" value="DUF7010"/>
    <property type="match status" value="1"/>
</dbReference>
<keyword evidence="1" id="KW-0472">Membrane</keyword>
<evidence type="ECO:0000256" key="1">
    <source>
        <dbReference type="SAM" id="Phobius"/>
    </source>
</evidence>
<protein>
    <submittedName>
        <fullName evidence="2">Uncharacterized protein</fullName>
    </submittedName>
</protein>
<feature type="transmembrane region" description="Helical" evidence="1">
    <location>
        <begin position="81"/>
        <end position="100"/>
    </location>
</feature>
<organism evidence="2 5">
    <name type="scientific">Aeromicrobium senzhongii</name>
    <dbReference type="NCBI Taxonomy" id="2663859"/>
    <lineage>
        <taxon>Bacteria</taxon>
        <taxon>Bacillati</taxon>
        <taxon>Actinomycetota</taxon>
        <taxon>Actinomycetes</taxon>
        <taxon>Propionibacteriales</taxon>
        <taxon>Nocardioidaceae</taxon>
        <taxon>Aeromicrobium</taxon>
    </lineage>
</organism>
<evidence type="ECO:0000313" key="3">
    <source>
        <dbReference type="EMBL" id="QNL95166.1"/>
    </source>
</evidence>
<feature type="transmembrane region" description="Helical" evidence="1">
    <location>
        <begin position="107"/>
        <end position="125"/>
    </location>
</feature>
<dbReference type="EMBL" id="JACTVM010000001">
    <property type="protein sequence ID" value="MBC9225774.1"/>
    <property type="molecule type" value="Genomic_DNA"/>
</dbReference>
<dbReference type="Proteomes" id="UP000515871">
    <property type="component" value="Chromosome"/>
</dbReference>
<sequence>MDLITSLERLAEQNLSGVAFLTAYGVTWVACGLLWRRTTEQVATYATLFQGLFALPAALGLSALIGAIGPDRPVGDEITQLSVLIGTSQLLGLPLLIVLVVRHQYRLVPFTFAAITSMHFVLYAWLYRTPVYIAMAVMISLGTMVVTLTAPEESRSSPARVCFLTGGLLLTTALLFLVHHRG</sequence>
<dbReference type="InterPro" id="IPR053824">
    <property type="entry name" value="DUF7010"/>
</dbReference>